<feature type="transmembrane region" description="Helical" evidence="1">
    <location>
        <begin position="104"/>
        <end position="123"/>
    </location>
</feature>
<feature type="signal peptide" evidence="2">
    <location>
        <begin position="1"/>
        <end position="40"/>
    </location>
</feature>
<keyword evidence="4" id="KW-1185">Reference proteome</keyword>
<protein>
    <submittedName>
        <fullName evidence="3">Uncharacterized protein</fullName>
    </submittedName>
</protein>
<organism evidence="3 4">
    <name type="scientific">Rangifer tarandus platyrhynchus</name>
    <name type="common">Svalbard reindeer</name>
    <dbReference type="NCBI Taxonomy" id="3082113"/>
    <lineage>
        <taxon>Eukaryota</taxon>
        <taxon>Metazoa</taxon>
        <taxon>Chordata</taxon>
        <taxon>Craniata</taxon>
        <taxon>Vertebrata</taxon>
        <taxon>Euteleostomi</taxon>
        <taxon>Mammalia</taxon>
        <taxon>Eutheria</taxon>
        <taxon>Laurasiatheria</taxon>
        <taxon>Artiodactyla</taxon>
        <taxon>Ruminantia</taxon>
        <taxon>Pecora</taxon>
        <taxon>Cervidae</taxon>
        <taxon>Odocoileinae</taxon>
        <taxon>Rangifer</taxon>
    </lineage>
</organism>
<reference evidence="3" key="1">
    <citation type="submission" date="2023-04" db="EMBL/GenBank/DDBJ databases">
        <authorList>
            <consortium name="ELIXIR-Norway"/>
        </authorList>
    </citation>
    <scope>NUCLEOTIDE SEQUENCE [LARGE SCALE GENOMIC DNA]</scope>
</reference>
<feature type="transmembrane region" description="Helical" evidence="1">
    <location>
        <begin position="79"/>
        <end position="98"/>
    </location>
</feature>
<evidence type="ECO:0000313" key="3">
    <source>
        <dbReference type="EMBL" id="CAI9152490.1"/>
    </source>
</evidence>
<dbReference type="Proteomes" id="UP001176941">
    <property type="component" value="Chromosome 1"/>
</dbReference>
<keyword evidence="1" id="KW-0472">Membrane</keyword>
<keyword evidence="1" id="KW-0812">Transmembrane</keyword>
<feature type="chain" id="PRO_5047477442" evidence="2">
    <location>
        <begin position="41"/>
        <end position="124"/>
    </location>
</feature>
<evidence type="ECO:0000313" key="4">
    <source>
        <dbReference type="Proteomes" id="UP001176941"/>
    </source>
</evidence>
<accession>A0ABN8XT28</accession>
<proteinExistence type="predicted"/>
<dbReference type="EMBL" id="OX459937">
    <property type="protein sequence ID" value="CAI9152490.1"/>
    <property type="molecule type" value="Genomic_DNA"/>
</dbReference>
<keyword evidence="2" id="KW-0732">Signal</keyword>
<name>A0ABN8XT28_RANTA</name>
<gene>
    <name evidence="3" type="ORF">MRATA1EN1_LOCUS1452</name>
</gene>
<evidence type="ECO:0000256" key="1">
    <source>
        <dbReference type="SAM" id="Phobius"/>
    </source>
</evidence>
<feature type="transmembrane region" description="Helical" evidence="1">
    <location>
        <begin position="25"/>
        <end position="43"/>
    </location>
</feature>
<evidence type="ECO:0000256" key="2">
    <source>
        <dbReference type="SAM" id="SignalP"/>
    </source>
</evidence>
<keyword evidence="1" id="KW-1133">Transmembrane helix</keyword>
<sequence length="124" mass="13964">MVLILLLQCLWYVFLNHPKVPSSLILINLLLFLQMFPSQAAIYSDVNTSTLPPPCVCPSVSCNPFLLPFGKGPGMTLQLMGFDLYVSITFIIFSILHISTWFLFLLHTANISLYIYFALFSILG</sequence>